<gene>
    <name evidence="3" type="primary">LOC106816300</name>
</gene>
<evidence type="ECO:0000313" key="2">
    <source>
        <dbReference type="Proteomes" id="UP000695022"/>
    </source>
</evidence>
<keyword evidence="2" id="KW-1185">Reference proteome</keyword>
<reference evidence="3" key="1">
    <citation type="submission" date="2025-08" db="UniProtKB">
        <authorList>
            <consortium name="RefSeq"/>
        </authorList>
    </citation>
    <scope>IDENTIFICATION</scope>
</reference>
<dbReference type="Proteomes" id="UP000695022">
    <property type="component" value="Unplaced"/>
</dbReference>
<evidence type="ECO:0000313" key="3">
    <source>
        <dbReference type="RefSeq" id="XP_014676367.1"/>
    </source>
</evidence>
<organism evidence="2 3">
    <name type="scientific">Priapulus caudatus</name>
    <name type="common">Priapulid worm</name>
    <dbReference type="NCBI Taxonomy" id="37621"/>
    <lineage>
        <taxon>Eukaryota</taxon>
        <taxon>Metazoa</taxon>
        <taxon>Ecdysozoa</taxon>
        <taxon>Scalidophora</taxon>
        <taxon>Priapulida</taxon>
        <taxon>Priapulimorpha</taxon>
        <taxon>Priapulimorphida</taxon>
        <taxon>Priapulidae</taxon>
        <taxon>Priapulus</taxon>
    </lineage>
</organism>
<dbReference type="GeneID" id="106816300"/>
<name>A0ABM1EVZ6_PRICU</name>
<feature type="region of interest" description="Disordered" evidence="1">
    <location>
        <begin position="241"/>
        <end position="260"/>
    </location>
</feature>
<proteinExistence type="predicted"/>
<accession>A0ABM1EVZ6</accession>
<sequence length="260" mass="28485">MYSFSSLQSQAVYQLSNVATVLSNSARNAGSTPHMLKRCHRKNDATCTAAVTSDPQLSRSFEVALEQCTELGLAELRRIRERLLAALAPPALRPQWQQVSHVSGASFFENKHGFAAASAAAAGAAYAHVDCDVLLRPLFNNADRQQRRGIVTDQRRYFKTNRSERVTRLSGEADDETTTTTKIQMLGQLTGLTSAAKDAKATGTLLKSVDKNAKLKQILEAAESLSPPAERKRARWRLPKGIWSATTSRGPAARRFARST</sequence>
<dbReference type="RefSeq" id="XP_014676367.1">
    <property type="nucleotide sequence ID" value="XM_014820881.1"/>
</dbReference>
<evidence type="ECO:0000256" key="1">
    <source>
        <dbReference type="SAM" id="MobiDB-lite"/>
    </source>
</evidence>
<protein>
    <submittedName>
        <fullName evidence="3">Uncharacterized protein LOC106816300</fullName>
    </submittedName>
</protein>